<dbReference type="EMBL" id="CP054140">
    <property type="protein sequence ID" value="QQG65670.1"/>
    <property type="molecule type" value="Genomic_DNA"/>
</dbReference>
<dbReference type="Gene3D" id="3.90.220.20">
    <property type="entry name" value="DNA methylase specificity domains"/>
    <property type="match status" value="2"/>
</dbReference>
<dbReference type="SUPFAM" id="SSF116734">
    <property type="entry name" value="DNA methylase specificity domain"/>
    <property type="match status" value="2"/>
</dbReference>
<dbReference type="PANTHER" id="PTHR30408">
    <property type="entry name" value="TYPE-1 RESTRICTION ENZYME ECOKI SPECIFICITY PROTEIN"/>
    <property type="match status" value="1"/>
</dbReference>
<proteinExistence type="inferred from homology"/>
<reference evidence="5 6" key="1">
    <citation type="submission" date="2020-05" db="EMBL/GenBank/DDBJ databases">
        <title>Complete genome of Desulfobulbus oligotrophicus.</title>
        <authorList>
            <person name="Podar M."/>
        </authorList>
    </citation>
    <scope>NUCLEOTIDE SEQUENCE [LARGE SCALE GENOMIC DNA]</scope>
    <source>
        <strain evidence="5 6">Prop6</strain>
    </source>
</reference>
<keyword evidence="3" id="KW-0238">DNA-binding</keyword>
<dbReference type="CDD" id="cd17256">
    <property type="entry name" value="RMtype1_S_EcoJA65PI-TRD1-CR1_like"/>
    <property type="match status" value="1"/>
</dbReference>
<dbReference type="InterPro" id="IPR000055">
    <property type="entry name" value="Restrct_endonuc_typeI_TRD"/>
</dbReference>
<dbReference type="GO" id="GO:0009307">
    <property type="term" value="P:DNA restriction-modification system"/>
    <property type="evidence" value="ECO:0007669"/>
    <property type="project" value="UniProtKB-KW"/>
</dbReference>
<dbReference type="InterPro" id="IPR044946">
    <property type="entry name" value="Restrct_endonuc_typeI_TRD_sf"/>
</dbReference>
<evidence type="ECO:0000313" key="6">
    <source>
        <dbReference type="Proteomes" id="UP000596092"/>
    </source>
</evidence>
<dbReference type="PANTHER" id="PTHR30408:SF12">
    <property type="entry name" value="TYPE I RESTRICTION ENZYME MJAVIII SPECIFICITY SUBUNIT"/>
    <property type="match status" value="1"/>
</dbReference>
<dbReference type="Proteomes" id="UP000596092">
    <property type="component" value="Chromosome"/>
</dbReference>
<gene>
    <name evidence="5" type="ORF">HP555_07215</name>
</gene>
<dbReference type="InterPro" id="IPR052021">
    <property type="entry name" value="Type-I_RS_S_subunit"/>
</dbReference>
<dbReference type="GO" id="GO:0004519">
    <property type="term" value="F:endonuclease activity"/>
    <property type="evidence" value="ECO:0007669"/>
    <property type="project" value="UniProtKB-KW"/>
</dbReference>
<dbReference type="Pfam" id="PF01420">
    <property type="entry name" value="Methylase_S"/>
    <property type="match status" value="2"/>
</dbReference>
<keyword evidence="2" id="KW-0680">Restriction system</keyword>
<feature type="domain" description="Type I restriction modification DNA specificity" evidence="4">
    <location>
        <begin position="275"/>
        <end position="405"/>
    </location>
</feature>
<dbReference type="KEGG" id="dog:HP555_07215"/>
<evidence type="ECO:0000313" key="5">
    <source>
        <dbReference type="EMBL" id="QQG65670.1"/>
    </source>
</evidence>
<evidence type="ECO:0000256" key="3">
    <source>
        <dbReference type="ARBA" id="ARBA00023125"/>
    </source>
</evidence>
<dbReference type="GO" id="GO:0003677">
    <property type="term" value="F:DNA binding"/>
    <property type="evidence" value="ECO:0007669"/>
    <property type="project" value="UniProtKB-KW"/>
</dbReference>
<dbReference type="Gene3D" id="1.10.287.1120">
    <property type="entry name" value="Bipartite methylase S protein"/>
    <property type="match status" value="1"/>
</dbReference>
<keyword evidence="5" id="KW-0540">Nuclease</keyword>
<keyword evidence="6" id="KW-1185">Reference proteome</keyword>
<organism evidence="5 6">
    <name type="scientific">Desulfobulbus oligotrophicus</name>
    <dbReference type="NCBI Taxonomy" id="1909699"/>
    <lineage>
        <taxon>Bacteria</taxon>
        <taxon>Pseudomonadati</taxon>
        <taxon>Thermodesulfobacteriota</taxon>
        <taxon>Desulfobulbia</taxon>
        <taxon>Desulfobulbales</taxon>
        <taxon>Desulfobulbaceae</taxon>
        <taxon>Desulfobulbus</taxon>
    </lineage>
</organism>
<comment type="similarity">
    <text evidence="1">Belongs to the type-I restriction system S methylase family.</text>
</comment>
<evidence type="ECO:0000256" key="1">
    <source>
        <dbReference type="ARBA" id="ARBA00010923"/>
    </source>
</evidence>
<keyword evidence="5" id="KW-0255">Endonuclease</keyword>
<sequence>MNKQKTQKKGLVPRLRFPEFRDAGEWNNDALGNLFVERKETGDEDIPLLSLTEKEGLILQQNSGRKDNSSANKSKYLRVSAGDIAYNTMRMWEGRSALATNEGLVSPAYTVCTPKDQVDSRFFSYYFKTKQLIRQFRRYSQGLVKDTLNLKFEAFSQIHVFFPGLYEQQKIADCLGSLDDLIAAEGRKLAALQDHKKGLMQQLFPREGKTRPRLRFPEFQDRGKWEEHVLHNITTKVGSGITPRGGDKNYKTTGRPFIRSQNVGCGELFLDDLVFIDESTHSSFDATEIHMLDVLLNITGASIGRSAVADDKIAGGNVNQHVCIIRTKIEELNPILLNQFLISERGQRQIDSFQAGGNRQGLNFAQIRSFVIPLPPTNTEQRKIADCLSSLDDQIIAQSKRIDALKDHKKGLMQQLFPVLEEVGLS</sequence>
<keyword evidence="5" id="KW-0378">Hydrolase</keyword>
<dbReference type="AlphaFoldDB" id="A0A7T5VD21"/>
<protein>
    <submittedName>
        <fullName evidence="5">Restriction endonuclease subunit S</fullName>
    </submittedName>
</protein>
<accession>A0A7T5VD21</accession>
<feature type="domain" description="Type I restriction modification DNA specificity" evidence="4">
    <location>
        <begin position="81"/>
        <end position="192"/>
    </location>
</feature>
<dbReference type="REBASE" id="469747">
    <property type="entry name" value="S.Dol6ORF7200P"/>
</dbReference>
<dbReference type="RefSeq" id="WP_199261013.1">
    <property type="nucleotide sequence ID" value="NZ_CP054140.1"/>
</dbReference>
<evidence type="ECO:0000259" key="4">
    <source>
        <dbReference type="Pfam" id="PF01420"/>
    </source>
</evidence>
<evidence type="ECO:0000256" key="2">
    <source>
        <dbReference type="ARBA" id="ARBA00022747"/>
    </source>
</evidence>
<name>A0A7T5VD21_9BACT</name>